<comment type="catalytic activity">
    <reaction evidence="1">
        <text>Hydrolysis of terminal non-reducing beta-D-galactose residues in beta-D-galactosides.</text>
        <dbReference type="EC" id="3.2.1.23"/>
    </reaction>
</comment>
<dbReference type="SUPFAM" id="SSF49303">
    <property type="entry name" value="beta-Galactosidase/glucuronidase domain"/>
    <property type="match status" value="2"/>
</dbReference>
<keyword evidence="6" id="KW-0378">Hydrolase</keyword>
<dbReference type="Gene3D" id="3.20.20.80">
    <property type="entry name" value="Glycosidases"/>
    <property type="match status" value="1"/>
</dbReference>
<dbReference type="GO" id="GO:0009341">
    <property type="term" value="C:beta-galactosidase complex"/>
    <property type="evidence" value="ECO:0007669"/>
    <property type="project" value="InterPro"/>
</dbReference>
<evidence type="ECO:0000256" key="6">
    <source>
        <dbReference type="ARBA" id="ARBA00022801"/>
    </source>
</evidence>
<dbReference type="InterPro" id="IPR017853">
    <property type="entry name" value="GH"/>
</dbReference>
<dbReference type="InterPro" id="IPR013783">
    <property type="entry name" value="Ig-like_fold"/>
</dbReference>
<dbReference type="InterPro" id="IPR006104">
    <property type="entry name" value="Glyco_hydro_2_N"/>
</dbReference>
<dbReference type="PRINTS" id="PR00132">
    <property type="entry name" value="GLHYDRLASE2"/>
</dbReference>
<dbReference type="EMBL" id="RJTM01000068">
    <property type="protein sequence ID" value="RNL87846.1"/>
    <property type="molecule type" value="Genomic_DNA"/>
</dbReference>
<feature type="region of interest" description="Disordered" evidence="10">
    <location>
        <begin position="138"/>
        <end position="158"/>
    </location>
</feature>
<dbReference type="GO" id="GO:0004565">
    <property type="term" value="F:beta-galactosidase activity"/>
    <property type="evidence" value="ECO:0007669"/>
    <property type="project" value="UniProtKB-EC"/>
</dbReference>
<evidence type="ECO:0000256" key="9">
    <source>
        <dbReference type="ARBA" id="ARBA00032230"/>
    </source>
</evidence>
<dbReference type="Proteomes" id="UP000267469">
    <property type="component" value="Unassembled WGS sequence"/>
</dbReference>
<dbReference type="Pfam" id="PF02837">
    <property type="entry name" value="Glyco_hydro_2_N"/>
    <property type="match status" value="2"/>
</dbReference>
<gene>
    <name evidence="12" type="ORF">ED312_09460</name>
</gene>
<dbReference type="InterPro" id="IPR036156">
    <property type="entry name" value="Beta-gal/glucu_dom_sf"/>
</dbReference>
<dbReference type="InterPro" id="IPR014718">
    <property type="entry name" value="GH-type_carb-bd"/>
</dbReference>
<dbReference type="SUPFAM" id="SSF49785">
    <property type="entry name" value="Galactose-binding domain-like"/>
    <property type="match status" value="1"/>
</dbReference>
<dbReference type="Gene3D" id="2.60.120.260">
    <property type="entry name" value="Galactose-binding domain-like"/>
    <property type="match status" value="1"/>
</dbReference>
<dbReference type="SUPFAM" id="SSF51445">
    <property type="entry name" value="(Trans)glycosidases"/>
    <property type="match status" value="1"/>
</dbReference>
<keyword evidence="8" id="KW-0326">Glycosidase</keyword>
<accession>A0A3N0EIW3</accession>
<organism evidence="12 13">
    <name type="scientific">Sinomicrobium pectinilyticum</name>
    <dbReference type="NCBI Taxonomy" id="1084421"/>
    <lineage>
        <taxon>Bacteria</taxon>
        <taxon>Pseudomonadati</taxon>
        <taxon>Bacteroidota</taxon>
        <taxon>Flavobacteriia</taxon>
        <taxon>Flavobacteriales</taxon>
        <taxon>Flavobacteriaceae</taxon>
        <taxon>Sinomicrobium</taxon>
    </lineage>
</organism>
<evidence type="ECO:0000259" key="11">
    <source>
        <dbReference type="SMART" id="SM01038"/>
    </source>
</evidence>
<dbReference type="InterPro" id="IPR004199">
    <property type="entry name" value="B-gal_small/dom_5"/>
</dbReference>
<comment type="cofactor">
    <cofactor evidence="2">
        <name>Ca(2+)</name>
        <dbReference type="ChEBI" id="CHEBI:29108"/>
    </cofactor>
</comment>
<dbReference type="EC" id="3.2.1.23" evidence="5"/>
<dbReference type="InterPro" id="IPR011013">
    <property type="entry name" value="Gal_mutarotase_sf_dom"/>
</dbReference>
<evidence type="ECO:0000256" key="10">
    <source>
        <dbReference type="SAM" id="MobiDB-lite"/>
    </source>
</evidence>
<evidence type="ECO:0000256" key="1">
    <source>
        <dbReference type="ARBA" id="ARBA00001412"/>
    </source>
</evidence>
<proteinExistence type="inferred from homology"/>
<dbReference type="GO" id="GO:0005990">
    <property type="term" value="P:lactose catabolic process"/>
    <property type="evidence" value="ECO:0007669"/>
    <property type="project" value="TreeGrafter"/>
</dbReference>
<sequence>MKKTVLPFLFSLLFTIMYAQKRNEWEDPTVIDRNKIEGRSDFVLYESASEALKKDPASSRFYKSLNGTWKFHIVKYPGQRPKDFYKVGLDDKDWNDIPVPSNWELEGFDIPIYTNITYPFPKNPPYIGYPAQPSNKELSSAGSVSLNSADRKDSEETYNPVGSYRRTFTIPDDWKGREIILRFGSVSGYARIFVNGKEAGMTKVSKTPAEFDITPLIKEGENLLAVQVFRWHDGSYLEDQDFWRLSGIERDVYLQAMPKTTIWDYFLTSGLTRNYTDGNFSANVKLKEFGKSNIKKARVKVALYDPKGKEIYAETKGVGGLTGEIHFQKIIPDVERWSGEDPQLYSYTISLLDQDNKEVAALAGKTGFREVEIKDARLMVNGKPITVKGVNLHEHHGIKGHVPDREMMRKDMEVMKQNNINAIRMSHYPHDTYIYDLADEYGMYIVDEANIETHGMGAEWQGNFDKSRHPAYLEEWAPAHMDRMQRMVEFHKNHPSVIIWSLGNESGNGPVFYDGYDWIKKRDTTRMVQFEQAGENRNTDIVCPMYPSISHMKAYAEDSTKERPFIMCEYAHAMGNSTGNFQEYWDIIDSSPHMQGGFIWDWVDQGLKAETVDGREFWAYGGDLGGENLQNDENFNANGLVTADRKPHPGLMEVKKVYQNIRFTLEGNTIGVKNGFDFTNLDNFDFRWKLMADGEVVKTGTFTIEAAPNTTKTVNVDLPEPEDKEYFLQVFAYTRMADRMVPAGHEIAREQFKVGQGSFFDHPGDNTAGTLLVKHQGDLLHFTAGRIEGTFNTGTGTFESYRVTGSPQGLVSVFPQPCFWRAPTDNDFGNGMPEQLKAWKMATYQSEVVKVEAGEKTDKGQPIVVTYQLAGVEVPYTVNYLLKNNGDIKVTARINTNKELPELPRFGMRMVLPGAYDTLEYYGRGPWENYADRNTASFLGIYEDKVANQFTWEYIRPQECGYKTDVRWLRLKNKAGDGIQITGEQPLGFSALNIATEDLDPGERKSQRHPTDLKVHDKVFLHVDYRQRGVGGDDSWGRHPHKSYRLEGNSYSYSYTVSLLKGL</sequence>
<evidence type="ECO:0000313" key="13">
    <source>
        <dbReference type="Proteomes" id="UP000267469"/>
    </source>
</evidence>
<evidence type="ECO:0000256" key="7">
    <source>
        <dbReference type="ARBA" id="ARBA00022837"/>
    </source>
</evidence>
<feature type="domain" description="Beta galactosidase small chain/" evidence="11">
    <location>
        <begin position="781"/>
        <end position="1058"/>
    </location>
</feature>
<dbReference type="Pfam" id="PF16353">
    <property type="entry name" value="LacZ_4"/>
    <property type="match status" value="1"/>
</dbReference>
<dbReference type="InterPro" id="IPR008979">
    <property type="entry name" value="Galactose-bd-like_sf"/>
</dbReference>
<dbReference type="Gene3D" id="2.60.40.10">
    <property type="entry name" value="Immunoglobulins"/>
    <property type="match status" value="2"/>
</dbReference>
<dbReference type="RefSeq" id="WP_123215763.1">
    <property type="nucleotide sequence ID" value="NZ_RJTM01000068.1"/>
</dbReference>
<reference evidence="12 13" key="1">
    <citation type="submission" date="2018-10" db="EMBL/GenBank/DDBJ databases">
        <title>Sinomicrobium pectinilyticum sp. nov., a pectinase-producing bacterium isolated from alkaline and saline soil, and emended description of the genus Sinomicrobium.</title>
        <authorList>
            <person name="Cheng B."/>
            <person name="Li C."/>
            <person name="Lai Q."/>
            <person name="Du M."/>
            <person name="Shao Z."/>
            <person name="Xu P."/>
            <person name="Yang C."/>
        </authorList>
    </citation>
    <scope>NUCLEOTIDE SEQUENCE [LARGE SCALE GENOMIC DNA]</scope>
    <source>
        <strain evidence="12 13">5DNS001</strain>
    </source>
</reference>
<dbReference type="SUPFAM" id="SSF74650">
    <property type="entry name" value="Galactose mutarotase-like"/>
    <property type="match status" value="1"/>
</dbReference>
<dbReference type="PANTHER" id="PTHR46323:SF2">
    <property type="entry name" value="BETA-GALACTOSIDASE"/>
    <property type="match status" value="1"/>
</dbReference>
<dbReference type="InterPro" id="IPR006101">
    <property type="entry name" value="Glyco_hydro_2"/>
</dbReference>
<evidence type="ECO:0000256" key="3">
    <source>
        <dbReference type="ARBA" id="ARBA00007401"/>
    </source>
</evidence>
<evidence type="ECO:0000256" key="8">
    <source>
        <dbReference type="ARBA" id="ARBA00023295"/>
    </source>
</evidence>
<dbReference type="SMART" id="SM01038">
    <property type="entry name" value="Bgal_small_N"/>
    <property type="match status" value="1"/>
</dbReference>
<dbReference type="InterPro" id="IPR050347">
    <property type="entry name" value="Bact_Beta-galactosidase"/>
</dbReference>
<feature type="compositionally biased region" description="Polar residues" evidence="10">
    <location>
        <begin position="138"/>
        <end position="148"/>
    </location>
</feature>
<comment type="subunit">
    <text evidence="4">Monomer.</text>
</comment>
<dbReference type="Pfam" id="PF02836">
    <property type="entry name" value="Glyco_hydro_2_C"/>
    <property type="match status" value="1"/>
</dbReference>
<dbReference type="PANTHER" id="PTHR46323">
    <property type="entry name" value="BETA-GALACTOSIDASE"/>
    <property type="match status" value="1"/>
</dbReference>
<evidence type="ECO:0000256" key="5">
    <source>
        <dbReference type="ARBA" id="ARBA00012756"/>
    </source>
</evidence>
<protein>
    <recommendedName>
        <fullName evidence="5">beta-galactosidase</fullName>
        <ecNumber evidence="5">3.2.1.23</ecNumber>
    </recommendedName>
    <alternativeName>
        <fullName evidence="9">Lactase</fullName>
    </alternativeName>
</protein>
<dbReference type="Pfam" id="PF00703">
    <property type="entry name" value="Glyco_hydro_2"/>
    <property type="match status" value="1"/>
</dbReference>
<dbReference type="GO" id="GO:0030246">
    <property type="term" value="F:carbohydrate binding"/>
    <property type="evidence" value="ECO:0007669"/>
    <property type="project" value="InterPro"/>
</dbReference>
<dbReference type="InterPro" id="IPR006103">
    <property type="entry name" value="Glyco_hydro_2_cat"/>
</dbReference>
<name>A0A3N0EIW3_SINP1</name>
<dbReference type="OrthoDB" id="9801077at2"/>
<keyword evidence="13" id="KW-1185">Reference proteome</keyword>
<dbReference type="InterPro" id="IPR006102">
    <property type="entry name" value="Ig-like_GH2"/>
</dbReference>
<evidence type="ECO:0000313" key="12">
    <source>
        <dbReference type="EMBL" id="RNL87846.1"/>
    </source>
</evidence>
<comment type="similarity">
    <text evidence="3">Belongs to the glycosyl hydrolase 2 family.</text>
</comment>
<dbReference type="AlphaFoldDB" id="A0A3N0EIW3"/>
<comment type="caution">
    <text evidence="12">The sequence shown here is derived from an EMBL/GenBank/DDBJ whole genome shotgun (WGS) entry which is preliminary data.</text>
</comment>
<evidence type="ECO:0000256" key="2">
    <source>
        <dbReference type="ARBA" id="ARBA00001913"/>
    </source>
</evidence>
<dbReference type="Pfam" id="PF02929">
    <property type="entry name" value="Bgal_small_N"/>
    <property type="match status" value="1"/>
</dbReference>
<dbReference type="Gene3D" id="2.70.98.10">
    <property type="match status" value="1"/>
</dbReference>
<evidence type="ECO:0000256" key="4">
    <source>
        <dbReference type="ARBA" id="ARBA00011245"/>
    </source>
</evidence>
<dbReference type="InterPro" id="IPR032312">
    <property type="entry name" value="LacZ_4"/>
</dbReference>
<keyword evidence="7" id="KW-0106">Calcium</keyword>